<feature type="compositionally biased region" description="Basic and acidic residues" evidence="1">
    <location>
        <begin position="97"/>
        <end position="108"/>
    </location>
</feature>
<evidence type="ECO:0000256" key="1">
    <source>
        <dbReference type="SAM" id="MobiDB-lite"/>
    </source>
</evidence>
<feature type="region of interest" description="Disordered" evidence="1">
    <location>
        <begin position="82"/>
        <end position="164"/>
    </location>
</feature>
<keyword evidence="3" id="KW-1185">Reference proteome</keyword>
<dbReference type="EMBL" id="NHYE01004295">
    <property type="protein sequence ID" value="PPQ85471.1"/>
    <property type="molecule type" value="Genomic_DNA"/>
</dbReference>
<dbReference type="Proteomes" id="UP000284706">
    <property type="component" value="Unassembled WGS sequence"/>
</dbReference>
<evidence type="ECO:0000313" key="3">
    <source>
        <dbReference type="Proteomes" id="UP000284706"/>
    </source>
</evidence>
<protein>
    <submittedName>
        <fullName evidence="2">Uncharacterized protein</fullName>
    </submittedName>
</protein>
<dbReference type="InParanoid" id="A0A409X3Y4"/>
<dbReference type="AlphaFoldDB" id="A0A409X3Y4"/>
<organism evidence="2 3">
    <name type="scientific">Gymnopilus dilepis</name>
    <dbReference type="NCBI Taxonomy" id="231916"/>
    <lineage>
        <taxon>Eukaryota</taxon>
        <taxon>Fungi</taxon>
        <taxon>Dikarya</taxon>
        <taxon>Basidiomycota</taxon>
        <taxon>Agaricomycotina</taxon>
        <taxon>Agaricomycetes</taxon>
        <taxon>Agaricomycetidae</taxon>
        <taxon>Agaricales</taxon>
        <taxon>Agaricineae</taxon>
        <taxon>Hymenogastraceae</taxon>
        <taxon>Gymnopilus</taxon>
    </lineage>
</organism>
<feature type="compositionally biased region" description="Basic and acidic residues" evidence="1">
    <location>
        <begin position="115"/>
        <end position="136"/>
    </location>
</feature>
<accession>A0A409X3Y4</accession>
<comment type="caution">
    <text evidence="2">The sequence shown here is derived from an EMBL/GenBank/DDBJ whole genome shotgun (WGS) entry which is preliminary data.</text>
</comment>
<name>A0A409X3Y4_9AGAR</name>
<feature type="compositionally biased region" description="Basic and acidic residues" evidence="1">
    <location>
        <begin position="143"/>
        <end position="164"/>
    </location>
</feature>
<proteinExistence type="predicted"/>
<sequence length="164" mass="18168">MESVLGTWMVGFKERNFAGGSRTLGECRLHPDVRRAVLISDDFEGMVIGESSQEDSTRLWQCVTKIQSDKHIQAQNRTVVVGDWSTSRSKHLSTDQAHGKGGDRRVDGTEEVDLTEGREGIAKAEGRSKGGPRDGRGANQRRWARESSERGRVEREKASLAEAT</sequence>
<reference evidence="2 3" key="1">
    <citation type="journal article" date="2018" name="Evol. Lett.">
        <title>Horizontal gene cluster transfer increased hallucinogenic mushroom diversity.</title>
        <authorList>
            <person name="Reynolds H.T."/>
            <person name="Vijayakumar V."/>
            <person name="Gluck-Thaler E."/>
            <person name="Korotkin H.B."/>
            <person name="Matheny P.B."/>
            <person name="Slot J.C."/>
        </authorList>
    </citation>
    <scope>NUCLEOTIDE SEQUENCE [LARGE SCALE GENOMIC DNA]</scope>
    <source>
        <strain evidence="2 3">SRW20</strain>
    </source>
</reference>
<gene>
    <name evidence="2" type="ORF">CVT26_014787</name>
</gene>
<evidence type="ECO:0000313" key="2">
    <source>
        <dbReference type="EMBL" id="PPQ85471.1"/>
    </source>
</evidence>